<proteinExistence type="predicted"/>
<accession>A0AAE0T2U6</accession>
<name>A0AAE0T2U6_9BIVA</name>
<dbReference type="AlphaFoldDB" id="A0AAE0T2U6"/>
<evidence type="ECO:0000313" key="1">
    <source>
        <dbReference type="EMBL" id="KAK3602359.1"/>
    </source>
</evidence>
<evidence type="ECO:0000313" key="2">
    <source>
        <dbReference type="Proteomes" id="UP001195483"/>
    </source>
</evidence>
<reference evidence="1" key="2">
    <citation type="journal article" date="2021" name="Genome Biol. Evol.">
        <title>Developing a high-quality reference genome for a parasitic bivalve with doubly uniparental inheritance (Bivalvia: Unionida).</title>
        <authorList>
            <person name="Smith C.H."/>
        </authorList>
    </citation>
    <scope>NUCLEOTIDE SEQUENCE</scope>
    <source>
        <strain evidence="1">CHS0354</strain>
        <tissue evidence="1">Mantle</tissue>
    </source>
</reference>
<keyword evidence="2" id="KW-1185">Reference proteome</keyword>
<dbReference type="Proteomes" id="UP001195483">
    <property type="component" value="Unassembled WGS sequence"/>
</dbReference>
<dbReference type="EMBL" id="JAEAOA010000815">
    <property type="protein sequence ID" value="KAK3602359.1"/>
    <property type="molecule type" value="Genomic_DNA"/>
</dbReference>
<reference evidence="1" key="3">
    <citation type="submission" date="2023-05" db="EMBL/GenBank/DDBJ databases">
        <authorList>
            <person name="Smith C.H."/>
        </authorList>
    </citation>
    <scope>NUCLEOTIDE SEQUENCE</scope>
    <source>
        <strain evidence="1">CHS0354</strain>
        <tissue evidence="1">Mantle</tissue>
    </source>
</reference>
<feature type="non-terminal residue" evidence="1">
    <location>
        <position position="69"/>
    </location>
</feature>
<comment type="caution">
    <text evidence="1">The sequence shown here is derived from an EMBL/GenBank/DDBJ whole genome shotgun (WGS) entry which is preliminary data.</text>
</comment>
<organism evidence="1 2">
    <name type="scientific">Potamilus streckersoni</name>
    <dbReference type="NCBI Taxonomy" id="2493646"/>
    <lineage>
        <taxon>Eukaryota</taxon>
        <taxon>Metazoa</taxon>
        <taxon>Spiralia</taxon>
        <taxon>Lophotrochozoa</taxon>
        <taxon>Mollusca</taxon>
        <taxon>Bivalvia</taxon>
        <taxon>Autobranchia</taxon>
        <taxon>Heteroconchia</taxon>
        <taxon>Palaeoheterodonta</taxon>
        <taxon>Unionida</taxon>
        <taxon>Unionoidea</taxon>
        <taxon>Unionidae</taxon>
        <taxon>Ambleminae</taxon>
        <taxon>Lampsilini</taxon>
        <taxon>Potamilus</taxon>
    </lineage>
</organism>
<reference evidence="1" key="1">
    <citation type="journal article" date="2021" name="Genome Biol. Evol.">
        <title>A High-Quality Reference Genome for a Parasitic Bivalve with Doubly Uniparental Inheritance (Bivalvia: Unionida).</title>
        <authorList>
            <person name="Smith C.H."/>
        </authorList>
    </citation>
    <scope>NUCLEOTIDE SEQUENCE</scope>
    <source>
        <strain evidence="1">CHS0354</strain>
    </source>
</reference>
<sequence length="69" mass="7998">MQIIYNIHCRFVECSFRGYTSDYVPGKFNDPSFQDLIVSKYFWHGDKKIIDYTRKTDEIIAAPNGGVST</sequence>
<protein>
    <submittedName>
        <fullName evidence="1">Uncharacterized protein</fullName>
    </submittedName>
</protein>
<gene>
    <name evidence="1" type="ORF">CHS0354_013357</name>
</gene>